<evidence type="ECO:0000256" key="7">
    <source>
        <dbReference type="PROSITE-ProRule" id="PRU00175"/>
    </source>
</evidence>
<keyword evidence="5" id="KW-0862">Zinc</keyword>
<proteinExistence type="inferred from homology"/>
<evidence type="ECO:0000256" key="8">
    <source>
        <dbReference type="SAM" id="MobiDB-lite"/>
    </source>
</evidence>
<comment type="caution">
    <text evidence="10">The sequence shown here is derived from an EMBL/GenBank/DDBJ whole genome shotgun (WGS) entry which is preliminary data.</text>
</comment>
<keyword evidence="3" id="KW-0479">Metal-binding</keyword>
<evidence type="ECO:0000259" key="9">
    <source>
        <dbReference type="PROSITE" id="PS50089"/>
    </source>
</evidence>
<dbReference type="SMART" id="SM00184">
    <property type="entry name" value="RING"/>
    <property type="match status" value="1"/>
</dbReference>
<name>A0A5J9VCT8_9POAL</name>
<dbReference type="Proteomes" id="UP000324897">
    <property type="component" value="Chromosome 1"/>
</dbReference>
<evidence type="ECO:0000313" key="10">
    <source>
        <dbReference type="EMBL" id="TVU33254.1"/>
    </source>
</evidence>
<evidence type="ECO:0000256" key="1">
    <source>
        <dbReference type="ARBA" id="ARBA00000900"/>
    </source>
</evidence>
<evidence type="ECO:0000256" key="4">
    <source>
        <dbReference type="ARBA" id="ARBA00022771"/>
    </source>
</evidence>
<comment type="catalytic activity">
    <reaction evidence="1">
        <text>S-ubiquitinyl-[E2 ubiquitin-conjugating enzyme]-L-cysteine + [acceptor protein]-L-lysine = [E2 ubiquitin-conjugating enzyme]-L-cysteine + N(6)-ubiquitinyl-[acceptor protein]-L-lysine.</text>
        <dbReference type="EC" id="2.3.2.27"/>
    </reaction>
</comment>
<feature type="region of interest" description="Disordered" evidence="8">
    <location>
        <begin position="21"/>
        <end position="65"/>
    </location>
</feature>
<feature type="domain" description="RING-type" evidence="9">
    <location>
        <begin position="115"/>
        <end position="157"/>
    </location>
</feature>
<dbReference type="PROSITE" id="PS50089">
    <property type="entry name" value="ZF_RING_2"/>
    <property type="match status" value="1"/>
</dbReference>
<dbReference type="InterPro" id="IPR001841">
    <property type="entry name" value="Znf_RING"/>
</dbReference>
<protein>
    <recommendedName>
        <fullName evidence="2">RING-type E3 ubiquitin transferase</fullName>
        <ecNumber evidence="2">2.3.2.27</ecNumber>
    </recommendedName>
</protein>
<reference evidence="10 11" key="1">
    <citation type="journal article" date="2019" name="Sci. Rep.">
        <title>A high-quality genome of Eragrostis curvula grass provides insights into Poaceae evolution and supports new strategies to enhance forage quality.</title>
        <authorList>
            <person name="Carballo J."/>
            <person name="Santos B.A.C.M."/>
            <person name="Zappacosta D."/>
            <person name="Garbus I."/>
            <person name="Selva J.P."/>
            <person name="Gallo C.A."/>
            <person name="Diaz A."/>
            <person name="Albertini E."/>
            <person name="Caccamo M."/>
            <person name="Echenique V."/>
        </authorList>
    </citation>
    <scope>NUCLEOTIDE SEQUENCE [LARGE SCALE GENOMIC DNA]</scope>
    <source>
        <strain evidence="11">cv. Victoria</strain>
        <tissue evidence="10">Leaf</tissue>
    </source>
</reference>
<evidence type="ECO:0000313" key="11">
    <source>
        <dbReference type="Proteomes" id="UP000324897"/>
    </source>
</evidence>
<feature type="compositionally biased region" description="Pro residues" evidence="8">
    <location>
        <begin position="24"/>
        <end position="35"/>
    </location>
</feature>
<dbReference type="InterPro" id="IPR053238">
    <property type="entry name" value="RING-H2_zinc_finger"/>
</dbReference>
<dbReference type="Gene3D" id="3.30.40.10">
    <property type="entry name" value="Zinc/RING finger domain, C3HC4 (zinc finger)"/>
    <property type="match status" value="1"/>
</dbReference>
<dbReference type="GO" id="GO:0061630">
    <property type="term" value="F:ubiquitin protein ligase activity"/>
    <property type="evidence" value="ECO:0007669"/>
    <property type="project" value="UniProtKB-EC"/>
</dbReference>
<dbReference type="PANTHER" id="PTHR14155">
    <property type="entry name" value="RING FINGER DOMAIN-CONTAINING"/>
    <property type="match status" value="1"/>
</dbReference>
<feature type="non-terminal residue" evidence="10">
    <location>
        <position position="1"/>
    </location>
</feature>
<accession>A0A5J9VCT8</accession>
<dbReference type="EMBL" id="RWGY01000011">
    <property type="protein sequence ID" value="TVU33254.1"/>
    <property type="molecule type" value="Genomic_DNA"/>
</dbReference>
<dbReference type="Gramene" id="TVU33254">
    <property type="protein sequence ID" value="TVU33254"/>
    <property type="gene ID" value="EJB05_25045"/>
</dbReference>
<evidence type="ECO:0000256" key="6">
    <source>
        <dbReference type="ARBA" id="ARBA00024209"/>
    </source>
</evidence>
<dbReference type="AlphaFoldDB" id="A0A5J9VCT8"/>
<evidence type="ECO:0000256" key="3">
    <source>
        <dbReference type="ARBA" id="ARBA00022723"/>
    </source>
</evidence>
<keyword evidence="11" id="KW-1185">Reference proteome</keyword>
<dbReference type="GO" id="GO:0008270">
    <property type="term" value="F:zinc ion binding"/>
    <property type="evidence" value="ECO:0007669"/>
    <property type="project" value="UniProtKB-KW"/>
</dbReference>
<dbReference type="OrthoDB" id="663606at2759"/>
<dbReference type="EC" id="2.3.2.27" evidence="2"/>
<organism evidence="10 11">
    <name type="scientific">Eragrostis curvula</name>
    <name type="common">weeping love grass</name>
    <dbReference type="NCBI Taxonomy" id="38414"/>
    <lineage>
        <taxon>Eukaryota</taxon>
        <taxon>Viridiplantae</taxon>
        <taxon>Streptophyta</taxon>
        <taxon>Embryophyta</taxon>
        <taxon>Tracheophyta</taxon>
        <taxon>Spermatophyta</taxon>
        <taxon>Magnoliopsida</taxon>
        <taxon>Liliopsida</taxon>
        <taxon>Poales</taxon>
        <taxon>Poaceae</taxon>
        <taxon>PACMAD clade</taxon>
        <taxon>Chloridoideae</taxon>
        <taxon>Eragrostideae</taxon>
        <taxon>Eragrostidinae</taxon>
        <taxon>Eragrostis</taxon>
    </lineage>
</organism>
<comment type="similarity">
    <text evidence="6">Belongs to the RING-type zinc finger family. ATL subfamily.</text>
</comment>
<evidence type="ECO:0000256" key="5">
    <source>
        <dbReference type="ARBA" id="ARBA00022833"/>
    </source>
</evidence>
<gene>
    <name evidence="10" type="ORF">EJB05_25045</name>
</gene>
<dbReference type="SUPFAM" id="SSF57850">
    <property type="entry name" value="RING/U-box"/>
    <property type="match status" value="1"/>
</dbReference>
<dbReference type="InterPro" id="IPR013083">
    <property type="entry name" value="Znf_RING/FYVE/PHD"/>
</dbReference>
<evidence type="ECO:0000256" key="2">
    <source>
        <dbReference type="ARBA" id="ARBA00012483"/>
    </source>
</evidence>
<dbReference type="PANTHER" id="PTHR14155:SF625">
    <property type="entry name" value="OS02G0248240 PROTEIN"/>
    <property type="match status" value="1"/>
</dbReference>
<sequence length="169" mass="18228">MIYCAFCSGLGARSMAHARVAAPAPDPTAPPPPTLPWRDHRPRRPPSVSVSGGGGSTAGDWRPQHQYVVDVDSPGLDMDALPREPPVRDWGVAVDIPEYEQRDAAPADDGATSKCPVCLGAVEEGEVVKRLPLCLHLFHQQCIDQWLRDKPTCPVCRSSVFATLPDGIV</sequence>
<keyword evidence="4 7" id="KW-0863">Zinc-finger</keyword>
<dbReference type="Pfam" id="PF13639">
    <property type="entry name" value="zf-RING_2"/>
    <property type="match status" value="1"/>
</dbReference>